<evidence type="ECO:0000256" key="4">
    <source>
        <dbReference type="ARBA" id="ARBA00022692"/>
    </source>
</evidence>
<protein>
    <submittedName>
        <fullName evidence="11">Small conductance mechanosensitive channel</fullName>
    </submittedName>
</protein>
<reference evidence="11 12" key="1">
    <citation type="submission" date="2017-02" db="EMBL/GenBank/DDBJ databases">
        <authorList>
            <person name="Peterson S.W."/>
        </authorList>
    </citation>
    <scope>NUCLEOTIDE SEQUENCE [LARGE SCALE GENOMIC DNA]</scope>
    <source>
        <strain evidence="11 12">DSM 18034</strain>
    </source>
</reference>
<dbReference type="InterPro" id="IPR045275">
    <property type="entry name" value="MscS_archaea/bacteria_type"/>
</dbReference>
<dbReference type="AlphaFoldDB" id="A0A1T4WX59"/>
<keyword evidence="6 7" id="KW-0472">Membrane</keyword>
<dbReference type="Pfam" id="PF21088">
    <property type="entry name" value="MS_channel_1st"/>
    <property type="match status" value="1"/>
</dbReference>
<dbReference type="EMBL" id="FUYA01000011">
    <property type="protein sequence ID" value="SKA81458.1"/>
    <property type="molecule type" value="Genomic_DNA"/>
</dbReference>
<gene>
    <name evidence="11" type="ORF">SAMN02745702_02714</name>
</gene>
<evidence type="ECO:0000256" key="5">
    <source>
        <dbReference type="ARBA" id="ARBA00022989"/>
    </source>
</evidence>
<name>A0A1T4WX59_9BACT</name>
<comment type="similarity">
    <text evidence="2">Belongs to the MscS (TC 1.A.23) family.</text>
</comment>
<dbReference type="Pfam" id="PF00924">
    <property type="entry name" value="MS_channel_2nd"/>
    <property type="match status" value="1"/>
</dbReference>
<dbReference type="InterPro" id="IPR006686">
    <property type="entry name" value="MscS_channel_CS"/>
</dbReference>
<dbReference type="InterPro" id="IPR011066">
    <property type="entry name" value="MscS_channel_C_sf"/>
</dbReference>
<feature type="domain" description="Mechanosensitive ion channel MscS" evidence="8">
    <location>
        <begin position="111"/>
        <end position="178"/>
    </location>
</feature>
<organism evidence="11 12">
    <name type="scientific">Desulfobaculum bizertense DSM 18034</name>
    <dbReference type="NCBI Taxonomy" id="1121442"/>
    <lineage>
        <taxon>Bacteria</taxon>
        <taxon>Pseudomonadati</taxon>
        <taxon>Thermodesulfobacteriota</taxon>
        <taxon>Desulfovibrionia</taxon>
        <taxon>Desulfovibrionales</taxon>
        <taxon>Desulfovibrionaceae</taxon>
        <taxon>Desulfobaculum</taxon>
    </lineage>
</organism>
<evidence type="ECO:0000259" key="9">
    <source>
        <dbReference type="Pfam" id="PF21082"/>
    </source>
</evidence>
<dbReference type="Gene3D" id="3.30.70.100">
    <property type="match status" value="1"/>
</dbReference>
<dbReference type="PANTHER" id="PTHR30221:SF1">
    <property type="entry name" value="SMALL-CONDUCTANCE MECHANOSENSITIVE CHANNEL"/>
    <property type="match status" value="1"/>
</dbReference>
<dbReference type="OrthoDB" id="9784565at2"/>
<dbReference type="SUPFAM" id="SSF82861">
    <property type="entry name" value="Mechanosensitive channel protein MscS (YggB), transmembrane region"/>
    <property type="match status" value="1"/>
</dbReference>
<feature type="domain" description="Mechanosensitive ion channel transmembrane helices 2/3" evidence="10">
    <location>
        <begin position="70"/>
        <end position="110"/>
    </location>
</feature>
<dbReference type="RefSeq" id="WP_078685980.1">
    <property type="nucleotide sequence ID" value="NZ_FUYA01000011.1"/>
</dbReference>
<dbReference type="SUPFAM" id="SSF50182">
    <property type="entry name" value="Sm-like ribonucleoproteins"/>
    <property type="match status" value="1"/>
</dbReference>
<keyword evidence="12" id="KW-1185">Reference proteome</keyword>
<dbReference type="PROSITE" id="PS01246">
    <property type="entry name" value="UPF0003"/>
    <property type="match status" value="1"/>
</dbReference>
<dbReference type="InterPro" id="IPR049278">
    <property type="entry name" value="MS_channel_C"/>
</dbReference>
<dbReference type="InterPro" id="IPR006685">
    <property type="entry name" value="MscS_channel_2nd"/>
</dbReference>
<evidence type="ECO:0000256" key="7">
    <source>
        <dbReference type="SAM" id="Phobius"/>
    </source>
</evidence>
<dbReference type="InterPro" id="IPR023408">
    <property type="entry name" value="MscS_beta-dom_sf"/>
</dbReference>
<dbReference type="Proteomes" id="UP000189733">
    <property type="component" value="Unassembled WGS sequence"/>
</dbReference>
<accession>A0A1T4WX59</accession>
<evidence type="ECO:0000259" key="8">
    <source>
        <dbReference type="Pfam" id="PF00924"/>
    </source>
</evidence>
<evidence type="ECO:0000256" key="1">
    <source>
        <dbReference type="ARBA" id="ARBA00004651"/>
    </source>
</evidence>
<feature type="transmembrane region" description="Helical" evidence="7">
    <location>
        <begin position="91"/>
        <end position="109"/>
    </location>
</feature>
<dbReference type="GO" id="GO:0005886">
    <property type="term" value="C:plasma membrane"/>
    <property type="evidence" value="ECO:0007669"/>
    <property type="project" value="UniProtKB-SubCell"/>
</dbReference>
<evidence type="ECO:0000256" key="6">
    <source>
        <dbReference type="ARBA" id="ARBA00023136"/>
    </source>
</evidence>
<proteinExistence type="inferred from homology"/>
<dbReference type="InterPro" id="IPR011014">
    <property type="entry name" value="MscS_channel_TM-2"/>
</dbReference>
<dbReference type="InterPro" id="IPR010920">
    <property type="entry name" value="LSM_dom_sf"/>
</dbReference>
<evidence type="ECO:0000313" key="12">
    <source>
        <dbReference type="Proteomes" id="UP000189733"/>
    </source>
</evidence>
<evidence type="ECO:0000256" key="2">
    <source>
        <dbReference type="ARBA" id="ARBA00008017"/>
    </source>
</evidence>
<keyword evidence="3" id="KW-1003">Cell membrane</keyword>
<dbReference type="Gene3D" id="1.10.287.1260">
    <property type="match status" value="1"/>
</dbReference>
<dbReference type="Pfam" id="PF21082">
    <property type="entry name" value="MS_channel_3rd"/>
    <property type="match status" value="1"/>
</dbReference>
<evidence type="ECO:0000259" key="10">
    <source>
        <dbReference type="Pfam" id="PF21088"/>
    </source>
</evidence>
<dbReference type="SUPFAM" id="SSF82689">
    <property type="entry name" value="Mechanosensitive channel protein MscS (YggB), C-terminal domain"/>
    <property type="match status" value="1"/>
</dbReference>
<evidence type="ECO:0000256" key="3">
    <source>
        <dbReference type="ARBA" id="ARBA00022475"/>
    </source>
</evidence>
<feature type="domain" description="Mechanosensitive ion channel MscS C-terminal" evidence="9">
    <location>
        <begin position="185"/>
        <end position="266"/>
    </location>
</feature>
<feature type="transmembrane region" description="Helical" evidence="7">
    <location>
        <begin position="62"/>
        <end position="85"/>
    </location>
</feature>
<dbReference type="GO" id="GO:0008381">
    <property type="term" value="F:mechanosensitive monoatomic ion channel activity"/>
    <property type="evidence" value="ECO:0007669"/>
    <property type="project" value="InterPro"/>
</dbReference>
<keyword evidence="5 7" id="KW-1133">Transmembrane helix</keyword>
<dbReference type="PANTHER" id="PTHR30221">
    <property type="entry name" value="SMALL-CONDUCTANCE MECHANOSENSITIVE CHANNEL"/>
    <property type="match status" value="1"/>
</dbReference>
<comment type="subcellular location">
    <subcellularLocation>
        <location evidence="1">Cell membrane</location>
        <topology evidence="1">Multi-pass membrane protein</topology>
    </subcellularLocation>
</comment>
<sequence length="296" mass="32242">MWEEILRQLNVSQWVASIMGWVSVNSLRIPVALVFFLVGRWVAKRLANMVRHMVMRHRSDGLLANFLAGCTYYALLTAIIISALGQLGLNVTSLVAILGAAGLAVGLALKNSLSNFAAGAMLVLFHPFKVGDYIEGAGTSGTVQKLNIFQTILTTPDNKMVFVPNGKLLDSVIVNVTHNTTRRLDMVVGVSYDANLSKTKEILLSVLEADDAVLKDPAPNVAVHELADSSVNLIVRPWVNTSDYWATHWRLKEGLKNALDDAGISIPFPQQDVHVHGLSLGEKEGRPLDEAKPENA</sequence>
<dbReference type="STRING" id="1121442.SAMN02745702_02714"/>
<dbReference type="Gene3D" id="2.30.30.60">
    <property type="match status" value="1"/>
</dbReference>
<evidence type="ECO:0000313" key="11">
    <source>
        <dbReference type="EMBL" id="SKA81458.1"/>
    </source>
</evidence>
<feature type="transmembrane region" description="Helical" evidence="7">
    <location>
        <begin position="20"/>
        <end position="42"/>
    </location>
</feature>
<keyword evidence="4 7" id="KW-0812">Transmembrane</keyword>
<dbReference type="InterPro" id="IPR049142">
    <property type="entry name" value="MS_channel_1st"/>
</dbReference>